<dbReference type="CDD" id="cd02508">
    <property type="entry name" value="ADP_Glucose_PP"/>
    <property type="match status" value="1"/>
</dbReference>
<evidence type="ECO:0000256" key="1">
    <source>
        <dbReference type="ARBA" id="ARBA00010443"/>
    </source>
</evidence>
<dbReference type="EMBL" id="MK522034">
    <property type="protein sequence ID" value="QOR60244.1"/>
    <property type="molecule type" value="Genomic_DNA"/>
</dbReference>
<dbReference type="PROSITE" id="PS00810">
    <property type="entry name" value="ADP_GLC_PYROPHOSPH_3"/>
    <property type="match status" value="1"/>
</dbReference>
<dbReference type="PANTHER" id="PTHR43523:SF12">
    <property type="entry name" value="GLUCOSE-1-PHOSPHATE ADENYLYLTRANSFERASE LARGE SUBUNIT 1, CHLOROPLASTIC-RELATED"/>
    <property type="match status" value="1"/>
</dbReference>
<proteinExistence type="inferred from homology"/>
<evidence type="ECO:0000256" key="6">
    <source>
        <dbReference type="SAM" id="MobiDB-lite"/>
    </source>
</evidence>
<evidence type="ECO:0000256" key="3">
    <source>
        <dbReference type="ARBA" id="ARBA00022695"/>
    </source>
</evidence>
<dbReference type="SUPFAM" id="SSF53448">
    <property type="entry name" value="Nucleotide-diphospho-sugar transferases"/>
    <property type="match status" value="1"/>
</dbReference>
<dbReference type="Gene3D" id="3.90.550.10">
    <property type="entry name" value="Spore Coat Polysaccharide Biosynthesis Protein SpsA, Chain A"/>
    <property type="match status" value="1"/>
</dbReference>
<organism evidence="8">
    <name type="scientific">Bathycoccus sp. RCC716 virus 1</name>
    <dbReference type="NCBI Taxonomy" id="2530038"/>
    <lineage>
        <taxon>Viruses</taxon>
        <taxon>Varidnaviria</taxon>
        <taxon>Bamfordvirae</taxon>
        <taxon>Nucleocytoviricota</taxon>
        <taxon>Megaviricetes</taxon>
        <taxon>Algavirales</taxon>
        <taxon>Phycodnaviridae</taxon>
        <taxon>Prasinovirus</taxon>
    </lineage>
</organism>
<dbReference type="GO" id="GO:0008878">
    <property type="term" value="F:glucose-1-phosphate adenylyltransferase activity"/>
    <property type="evidence" value="ECO:0007669"/>
    <property type="project" value="InterPro"/>
</dbReference>
<sequence>MKWTITLPYTHTTINLRFVKRQTTSREICKGVYGKNLIHTNRKLASVRGRPGETNKVRASQQNDSETWSENGEKHGENQTVSKKRKSKPTVVSIMNGGQHGYTLINDNHDLEFDEVKNRIDSIAKNGIEKCEISTTMDNVLSIILGGGQGTRLYPLTEKRAKPAVPLGANYRLIDIPVSNCINSDINKIYCLTQFNSASLNRHISRAYNCMGSYYKSGFVEVLAAQQSQDNKTWFQGTADAVRQYQWLFNDSGCDEYLILSGDHLYRMDYKRLIMHHRRTCADITVSAIPVDGNRAKSFGLMKIDINGRVIDFAEKPKGEELLRMAVYDEPEPYIASMGVYVFSAKIMKDLLTIYCEDKMDFGGEIIPHATSMGMHVQSYIHDDYWEDIGTIKSFYNANLQCNEDDSPFSFYDVEAPIYTSLRFLPPTKMLGSHVLKSTIGDGCYIHKSKIKNSVVGLRSSISESCIIEDTLLLGADYYENEEECRLKDDCFMPIGVGKGTTIRNAIVDKNARIGQRCYITNSKNVEEDLSNEKRGWVIKDYIVIIFKDATIPDGTII</sequence>
<reference evidence="8" key="1">
    <citation type="submission" date="2019-02" db="EMBL/GenBank/DDBJ databases">
        <authorList>
            <person name="Bachy C."/>
            <person name="Yung C.-M."/>
            <person name="Roux S."/>
            <person name="Sullivan M.B."/>
            <person name="Worden A.Z."/>
        </authorList>
    </citation>
    <scope>NUCLEOTIDE SEQUENCE</scope>
    <source>
        <strain evidence="8">BII-V1</strain>
    </source>
</reference>
<evidence type="ECO:0000256" key="5">
    <source>
        <dbReference type="ARBA" id="ARBA00022840"/>
    </source>
</evidence>
<accession>A0A7S6SVX9</accession>
<dbReference type="PANTHER" id="PTHR43523">
    <property type="entry name" value="GLUCOSE-1-PHOSPHATE ADENYLYLTRANSFERASE-RELATED"/>
    <property type="match status" value="1"/>
</dbReference>
<feature type="compositionally biased region" description="Polar residues" evidence="6">
    <location>
        <begin position="57"/>
        <end position="70"/>
    </location>
</feature>
<dbReference type="Pfam" id="PF25247">
    <property type="entry name" value="LbH_GLGC"/>
    <property type="match status" value="1"/>
</dbReference>
<feature type="domain" description="Nucleotidyl transferase" evidence="7">
    <location>
        <begin position="142"/>
        <end position="402"/>
    </location>
</feature>
<dbReference type="InterPro" id="IPR005835">
    <property type="entry name" value="NTP_transferase_dom"/>
</dbReference>
<evidence type="ECO:0000313" key="8">
    <source>
        <dbReference type="EMBL" id="QOR60244.1"/>
    </source>
</evidence>
<dbReference type="InterPro" id="IPR005836">
    <property type="entry name" value="ADP_Glu_pyroP_CS"/>
</dbReference>
<keyword evidence="5" id="KW-0067">ATP-binding</keyword>
<keyword evidence="3" id="KW-0548">Nucleotidyltransferase</keyword>
<name>A0A7S6SVX9_9PHYC</name>
<dbReference type="PROSITE" id="PS00808">
    <property type="entry name" value="ADP_GLC_PYROPHOSPH_1"/>
    <property type="match status" value="1"/>
</dbReference>
<dbReference type="GO" id="GO:0005978">
    <property type="term" value="P:glycogen biosynthetic process"/>
    <property type="evidence" value="ECO:0007669"/>
    <property type="project" value="InterPro"/>
</dbReference>
<dbReference type="Gene3D" id="2.160.10.10">
    <property type="entry name" value="Hexapeptide repeat proteins"/>
    <property type="match status" value="1"/>
</dbReference>
<dbReference type="CDD" id="cd04651">
    <property type="entry name" value="LbH_G1P_AT_C"/>
    <property type="match status" value="1"/>
</dbReference>
<dbReference type="SUPFAM" id="SSF51161">
    <property type="entry name" value="Trimeric LpxA-like enzymes"/>
    <property type="match status" value="1"/>
</dbReference>
<keyword evidence="2" id="KW-0808">Transferase</keyword>
<dbReference type="NCBIfam" id="NF002772">
    <property type="entry name" value="PRK02862.1"/>
    <property type="match status" value="1"/>
</dbReference>
<dbReference type="InterPro" id="IPR029044">
    <property type="entry name" value="Nucleotide-diphossugar_trans"/>
</dbReference>
<evidence type="ECO:0000256" key="4">
    <source>
        <dbReference type="ARBA" id="ARBA00022741"/>
    </source>
</evidence>
<protein>
    <recommendedName>
        <fullName evidence="7">Nucleotidyl transferase domain-containing protein</fullName>
    </recommendedName>
</protein>
<evidence type="ECO:0000256" key="2">
    <source>
        <dbReference type="ARBA" id="ARBA00022679"/>
    </source>
</evidence>
<dbReference type="InterPro" id="IPR011831">
    <property type="entry name" value="ADP-Glc_PPase"/>
</dbReference>
<dbReference type="GO" id="GO:0005524">
    <property type="term" value="F:ATP binding"/>
    <property type="evidence" value="ECO:0007669"/>
    <property type="project" value="UniProtKB-KW"/>
</dbReference>
<dbReference type="NCBIfam" id="TIGR02091">
    <property type="entry name" value="glgC"/>
    <property type="match status" value="1"/>
</dbReference>
<dbReference type="InterPro" id="IPR011004">
    <property type="entry name" value="Trimer_LpxA-like_sf"/>
</dbReference>
<feature type="region of interest" description="Disordered" evidence="6">
    <location>
        <begin position="45"/>
        <end position="87"/>
    </location>
</feature>
<dbReference type="PROSITE" id="PS00809">
    <property type="entry name" value="ADP_GLC_PYROPHOSPH_2"/>
    <property type="match status" value="1"/>
</dbReference>
<evidence type="ECO:0000259" key="7">
    <source>
        <dbReference type="Pfam" id="PF00483"/>
    </source>
</evidence>
<dbReference type="Pfam" id="PF00483">
    <property type="entry name" value="NTP_transferase"/>
    <property type="match status" value="1"/>
</dbReference>
<comment type="similarity">
    <text evidence="1">Belongs to the bacterial/plant glucose-1-phosphate adenylyltransferase family.</text>
</comment>
<keyword evidence="4" id="KW-0547">Nucleotide-binding</keyword>